<dbReference type="AlphaFoldDB" id="A0A9W4SX38"/>
<proteinExistence type="predicted"/>
<dbReference type="Proteomes" id="UP001153678">
    <property type="component" value="Unassembled WGS sequence"/>
</dbReference>
<protein>
    <submittedName>
        <fullName evidence="1">15218_t:CDS:1</fullName>
    </submittedName>
</protein>
<evidence type="ECO:0000313" key="2">
    <source>
        <dbReference type="Proteomes" id="UP001153678"/>
    </source>
</evidence>
<dbReference type="EMBL" id="CAMKVN010003215">
    <property type="protein sequence ID" value="CAI2184070.1"/>
    <property type="molecule type" value="Genomic_DNA"/>
</dbReference>
<comment type="caution">
    <text evidence="1">The sequence shown here is derived from an EMBL/GenBank/DDBJ whole genome shotgun (WGS) entry which is preliminary data.</text>
</comment>
<reference evidence="1" key="1">
    <citation type="submission" date="2022-08" db="EMBL/GenBank/DDBJ databases">
        <authorList>
            <person name="Kallberg Y."/>
            <person name="Tangrot J."/>
            <person name="Rosling A."/>
        </authorList>
    </citation>
    <scope>NUCLEOTIDE SEQUENCE</scope>
    <source>
        <strain evidence="1">Wild A</strain>
    </source>
</reference>
<gene>
    <name evidence="1" type="ORF">FWILDA_LOCUS11397</name>
</gene>
<sequence>MMKLNDKSDDNSETDENTANINLTFSLNINFEDYCRIMLDDTLNDKMHLPTTEWPNDTYCEFMEIITKYQLSNSCGDRLVKLFNSIKNVDKNLFPKITKEGRKFLDNSDFLYMKFKKIPITKFEDVNYEFYYQPIINGIKTLLLQTDINEEFVF</sequence>
<accession>A0A9W4SX38</accession>
<name>A0A9W4SX38_9GLOM</name>
<keyword evidence="2" id="KW-1185">Reference proteome</keyword>
<evidence type="ECO:0000313" key="1">
    <source>
        <dbReference type="EMBL" id="CAI2184070.1"/>
    </source>
</evidence>
<organism evidence="1 2">
    <name type="scientific">Funneliformis geosporum</name>
    <dbReference type="NCBI Taxonomy" id="1117311"/>
    <lineage>
        <taxon>Eukaryota</taxon>
        <taxon>Fungi</taxon>
        <taxon>Fungi incertae sedis</taxon>
        <taxon>Mucoromycota</taxon>
        <taxon>Glomeromycotina</taxon>
        <taxon>Glomeromycetes</taxon>
        <taxon>Glomerales</taxon>
        <taxon>Glomeraceae</taxon>
        <taxon>Funneliformis</taxon>
    </lineage>
</organism>
<dbReference type="OrthoDB" id="2433702at2759"/>